<name>A0A914HLR2_GLORO</name>
<feature type="region of interest" description="Disordered" evidence="2">
    <location>
        <begin position="717"/>
        <end position="797"/>
    </location>
</feature>
<feature type="compositionally biased region" description="Low complexity" evidence="2">
    <location>
        <begin position="191"/>
        <end position="241"/>
    </location>
</feature>
<feature type="coiled-coil region" evidence="1">
    <location>
        <begin position="442"/>
        <end position="490"/>
    </location>
</feature>
<sequence length="984" mass="107926">MASIPATNNLPIAVNNNSNDAQMNFNPSWMQSTAPPMQRSLSVSNNSTSSVINAKKMVTENDETCEPIFAKHSYGREDLLAMMGKNTMKPPLGIKRCPFYMDTAQTPIILMPFSDTEMRLQQNMNSSKAMSTKKKTFSRVEPTTKSSDIWPRRTVGIGAGGVQQQQHVQAPPQAPQPLKVVASANNNFSSTANNLATAGASPPGNNNGSTGSTNGNKKATESAPPTAAATTTVAATAKEPPSLATTKASAGETLPQTAPATAKATHHWCYLDPTGVQRGPFDSQQMQAWFSSGYFSDTLRVRRKDETTYIALGELFLINGREAPFVVKTVTSLPSQQQTATFPTVQQQRISPSELREATTNATAAGQHHHHPHISPTMVDVERIWATTPLEDAVVGAGGGGGAVTASNGSTVTTAAAASSAVGGGGAATAPMTMMQSKEFKILEEQRKLREKEELLRRNEIERAAKEQRVREMESELKRQQEELSRRACEKDAEFEQRCAQMAEYERKRREELAALEQRIRAEHLQQQLRLEEEDRRRAKEAEELVRRELERQHQLVEAEMKRKRDDEDVRLRLAFQEHQQELIKEKARRAEEEQRRRLIEEQQRHQQKALDEARAERTKQQQAAAKAEAVAKAMEQQRVNSLANAQWQQQQQHQPMVNSNSYSFSQPPPPQQPPIQPPSTQQQTRATAWQTISTPLPHPIGQSPPASFLQFPFQPEQQQPIAQQQPPAVTEQRRGWQPVQLPKAAPIPPAINKPSSGGGGGANTKLAFGNKNNKQGVKHPQKGGGKQQKQQVPPPVEDKFTAWIIKRVKELNPSVDAEVFATFISGIDSPNEAEDYIIGYLGENKEVKEFHRDFLQKRIELRPRAHPQAPKDDLSRPAAAHGADSELHKGAGWASGGGASGAMTNSSGVGGAAAATTAVSNANKKKQKGQKVVLDKSHYPSNKFTVLDLSTLGFRPASDPNRLNAGEIDSVPPVPGGAGNKKR</sequence>
<dbReference type="PANTHER" id="PTHR14445:SF36">
    <property type="entry name" value="FI03272P-RELATED"/>
    <property type="match status" value="1"/>
</dbReference>
<dbReference type="InterPro" id="IPR003169">
    <property type="entry name" value="GYF"/>
</dbReference>
<dbReference type="GO" id="GO:0005829">
    <property type="term" value="C:cytosol"/>
    <property type="evidence" value="ECO:0007669"/>
    <property type="project" value="TreeGrafter"/>
</dbReference>
<feature type="compositionally biased region" description="Low complexity" evidence="2">
    <location>
        <begin position="621"/>
        <end position="638"/>
    </location>
</feature>
<keyword evidence="1" id="KW-0175">Coiled coil</keyword>
<feature type="compositionally biased region" description="Polar residues" evidence="2">
    <location>
        <begin position="243"/>
        <end position="259"/>
    </location>
</feature>
<feature type="compositionally biased region" description="Polar residues" evidence="2">
    <location>
        <begin position="656"/>
        <end position="665"/>
    </location>
</feature>
<feature type="domain" description="GYF" evidence="3">
    <location>
        <begin position="265"/>
        <end position="313"/>
    </location>
</feature>
<dbReference type="SUPFAM" id="SSF55277">
    <property type="entry name" value="GYF domain"/>
    <property type="match status" value="1"/>
</dbReference>
<dbReference type="Proteomes" id="UP000887572">
    <property type="component" value="Unplaced"/>
</dbReference>
<evidence type="ECO:0000313" key="4">
    <source>
        <dbReference type="Proteomes" id="UP000887572"/>
    </source>
</evidence>
<evidence type="ECO:0000313" key="5">
    <source>
        <dbReference type="WBParaSite" id="Gr19_v10_g17802.t1"/>
    </source>
</evidence>
<feature type="region of interest" description="Disordered" evidence="2">
    <location>
        <begin position="863"/>
        <end position="911"/>
    </location>
</feature>
<feature type="region of interest" description="Disordered" evidence="2">
    <location>
        <begin position="595"/>
        <end position="688"/>
    </location>
</feature>
<proteinExistence type="predicted"/>
<evidence type="ECO:0000259" key="3">
    <source>
        <dbReference type="PROSITE" id="PS50829"/>
    </source>
</evidence>
<dbReference type="PANTHER" id="PTHR14445">
    <property type="entry name" value="GRB10 INTERACTING GYF PROTEIN"/>
    <property type="match status" value="1"/>
</dbReference>
<organism evidence="4 5">
    <name type="scientific">Globodera rostochiensis</name>
    <name type="common">Golden nematode worm</name>
    <name type="synonym">Heterodera rostochiensis</name>
    <dbReference type="NCBI Taxonomy" id="31243"/>
    <lineage>
        <taxon>Eukaryota</taxon>
        <taxon>Metazoa</taxon>
        <taxon>Ecdysozoa</taxon>
        <taxon>Nematoda</taxon>
        <taxon>Chromadorea</taxon>
        <taxon>Rhabditida</taxon>
        <taxon>Tylenchina</taxon>
        <taxon>Tylenchomorpha</taxon>
        <taxon>Tylenchoidea</taxon>
        <taxon>Heteroderidae</taxon>
        <taxon>Heteroderinae</taxon>
        <taxon>Globodera</taxon>
    </lineage>
</organism>
<dbReference type="Gene3D" id="3.30.1490.40">
    <property type="match status" value="1"/>
</dbReference>
<dbReference type="InterPro" id="IPR035445">
    <property type="entry name" value="GYF-like_dom_sf"/>
</dbReference>
<reference evidence="5" key="1">
    <citation type="submission" date="2022-11" db="UniProtKB">
        <authorList>
            <consortium name="WormBaseParasite"/>
        </authorList>
    </citation>
    <scope>IDENTIFICATION</scope>
</reference>
<feature type="region of interest" description="Disordered" evidence="2">
    <location>
        <begin position="958"/>
        <end position="984"/>
    </location>
</feature>
<feature type="compositionally biased region" description="Basic and acidic residues" evidence="2">
    <location>
        <begin position="595"/>
        <end position="620"/>
    </location>
</feature>
<keyword evidence="4" id="KW-1185">Reference proteome</keyword>
<accession>A0A914HLR2</accession>
<evidence type="ECO:0000256" key="1">
    <source>
        <dbReference type="SAM" id="Coils"/>
    </source>
</evidence>
<evidence type="ECO:0000256" key="2">
    <source>
        <dbReference type="SAM" id="MobiDB-lite"/>
    </source>
</evidence>
<dbReference type="AlphaFoldDB" id="A0A914HLR2"/>
<feature type="compositionally biased region" description="Pro residues" evidence="2">
    <location>
        <begin position="667"/>
        <end position="678"/>
    </location>
</feature>
<feature type="region of interest" description="Disordered" evidence="2">
    <location>
        <begin position="191"/>
        <end position="259"/>
    </location>
</feature>
<feature type="compositionally biased region" description="Low complexity" evidence="2">
    <location>
        <begin position="902"/>
        <end position="911"/>
    </location>
</feature>
<feature type="region of interest" description="Disordered" evidence="2">
    <location>
        <begin position="339"/>
        <end position="373"/>
    </location>
</feature>
<feature type="compositionally biased region" description="Polar residues" evidence="2">
    <location>
        <begin position="339"/>
        <end position="351"/>
    </location>
</feature>
<feature type="compositionally biased region" description="Basic and acidic residues" evidence="2">
    <location>
        <begin position="863"/>
        <end position="876"/>
    </location>
</feature>
<dbReference type="InterPro" id="IPR051640">
    <property type="entry name" value="GRB10-interact_GYF"/>
</dbReference>
<protein>
    <submittedName>
        <fullName evidence="5">GYF domain-containing protein</fullName>
    </submittedName>
</protein>
<dbReference type="PROSITE" id="PS50829">
    <property type="entry name" value="GYF"/>
    <property type="match status" value="1"/>
</dbReference>
<feature type="region of interest" description="Disordered" evidence="2">
    <location>
        <begin position="126"/>
        <end position="154"/>
    </location>
</feature>
<dbReference type="SMART" id="SM00444">
    <property type="entry name" value="GYF"/>
    <property type="match status" value="1"/>
</dbReference>
<dbReference type="Pfam" id="PF02213">
    <property type="entry name" value="GYF"/>
    <property type="match status" value="1"/>
</dbReference>
<feature type="compositionally biased region" description="Low complexity" evidence="2">
    <location>
        <begin position="679"/>
        <end position="688"/>
    </location>
</feature>
<feature type="compositionally biased region" description="Low complexity" evidence="2">
    <location>
        <begin position="717"/>
        <end position="729"/>
    </location>
</feature>
<dbReference type="WBParaSite" id="Gr19_v10_g17802.t1">
    <property type="protein sequence ID" value="Gr19_v10_g17802.t1"/>
    <property type="gene ID" value="Gr19_v10_g17802"/>
</dbReference>